<accession>A0ABW1L1X4</accession>
<evidence type="ECO:0000313" key="2">
    <source>
        <dbReference type="Proteomes" id="UP001596116"/>
    </source>
</evidence>
<reference evidence="1 2" key="1">
    <citation type="submission" date="2024-09" db="EMBL/GenBank/DDBJ databases">
        <authorList>
            <person name="Zhang Z.-H."/>
        </authorList>
    </citation>
    <scope>NUCLEOTIDE SEQUENCE [LARGE SCALE GENOMIC DNA]</scope>
    <source>
        <strain evidence="1 2">HHTR114</strain>
    </source>
</reference>
<evidence type="ECO:0000313" key="1">
    <source>
        <dbReference type="EMBL" id="MFC6036977.1"/>
    </source>
</evidence>
<organism evidence="1 2">
    <name type="scientific">Hyphococcus aureus</name>
    <dbReference type="NCBI Taxonomy" id="2666033"/>
    <lineage>
        <taxon>Bacteria</taxon>
        <taxon>Pseudomonadati</taxon>
        <taxon>Pseudomonadota</taxon>
        <taxon>Alphaproteobacteria</taxon>
        <taxon>Parvularculales</taxon>
        <taxon>Parvularculaceae</taxon>
        <taxon>Hyphococcus</taxon>
    </lineage>
</organism>
<sequence>MFIGKSSEAWRDEQREKAVIDSLKEIMPVHYRYFAFLDVGKIRDRSCLAICREVHDRKIDMKTCELVYLRPLKLGVSYIDQAAGVRDLLDNELFELWPLTFMIDAGGPGEVLADVCQRMGMKPMRTIITGGNESTMKNGRLKVPRNVLFQTLMKYLIRPDFRIAGDLPFFDELQAELVMLTPGYGNNGAFYINSGAHDDLAISVAGAVFGYARHGRSRQGVTTLY</sequence>
<proteinExistence type="predicted"/>
<name>A0ABW1L1X4_9PROT</name>
<evidence type="ECO:0008006" key="3">
    <source>
        <dbReference type="Google" id="ProtNLM"/>
    </source>
</evidence>
<dbReference type="EMBL" id="JBHPON010000002">
    <property type="protein sequence ID" value="MFC6036977.1"/>
    <property type="molecule type" value="Genomic_DNA"/>
</dbReference>
<dbReference type="Proteomes" id="UP001596116">
    <property type="component" value="Unassembled WGS sequence"/>
</dbReference>
<comment type="caution">
    <text evidence="1">The sequence shown here is derived from an EMBL/GenBank/DDBJ whole genome shotgun (WGS) entry which is preliminary data.</text>
</comment>
<protein>
    <recommendedName>
        <fullName evidence="3">Terminase large subunit gp17-like C-terminal domain-containing protein</fullName>
    </recommendedName>
</protein>
<dbReference type="Gene3D" id="3.30.420.240">
    <property type="match status" value="1"/>
</dbReference>
<gene>
    <name evidence="1" type="ORF">ACFMB1_15590</name>
</gene>
<dbReference type="RefSeq" id="WP_379881772.1">
    <property type="nucleotide sequence ID" value="NZ_JBHPON010000002.1"/>
</dbReference>
<keyword evidence="2" id="KW-1185">Reference proteome</keyword>